<evidence type="ECO:0000313" key="2">
    <source>
        <dbReference type="EMBL" id="MBB6014091.1"/>
    </source>
</evidence>
<proteinExistence type="predicted"/>
<accession>A0A7W9S4T4</accession>
<dbReference type="Proteomes" id="UP000533306">
    <property type="component" value="Unassembled WGS sequence"/>
</dbReference>
<organism evidence="2 3">
    <name type="scientific">Aquamicrobium lusatiense</name>
    <dbReference type="NCBI Taxonomy" id="89772"/>
    <lineage>
        <taxon>Bacteria</taxon>
        <taxon>Pseudomonadati</taxon>
        <taxon>Pseudomonadota</taxon>
        <taxon>Alphaproteobacteria</taxon>
        <taxon>Hyphomicrobiales</taxon>
        <taxon>Phyllobacteriaceae</taxon>
        <taxon>Aquamicrobium</taxon>
    </lineage>
</organism>
<evidence type="ECO:0000313" key="3">
    <source>
        <dbReference type="Proteomes" id="UP000533306"/>
    </source>
</evidence>
<sequence>MGPVPHGSATATQVVRRSIHHGQESLRGLARRYGINQKTVAKRTSTADLPTGPKKPHSTMLSRKDDAVIAAFRRYTLLPFGDCL</sequence>
<keyword evidence="3" id="KW-1185">Reference proteome</keyword>
<dbReference type="AlphaFoldDB" id="A0A7W9S4T4"/>
<comment type="caution">
    <text evidence="2">The sequence shown here is derived from an EMBL/GenBank/DDBJ whole genome shotgun (WGS) entry which is preliminary data.</text>
</comment>
<gene>
    <name evidence="2" type="ORF">HNR59_003485</name>
</gene>
<name>A0A7W9S4T4_9HYPH</name>
<feature type="region of interest" description="Disordered" evidence="1">
    <location>
        <begin position="41"/>
        <end position="62"/>
    </location>
</feature>
<feature type="region of interest" description="Disordered" evidence="1">
    <location>
        <begin position="1"/>
        <end position="23"/>
    </location>
</feature>
<dbReference type="EMBL" id="JACHEU010000004">
    <property type="protein sequence ID" value="MBB6014091.1"/>
    <property type="molecule type" value="Genomic_DNA"/>
</dbReference>
<evidence type="ECO:0000256" key="1">
    <source>
        <dbReference type="SAM" id="MobiDB-lite"/>
    </source>
</evidence>
<reference evidence="2 3" key="1">
    <citation type="submission" date="2020-08" db="EMBL/GenBank/DDBJ databases">
        <title>Genomic Encyclopedia of Type Strains, Phase IV (KMG-IV): sequencing the most valuable type-strain genomes for metagenomic binning, comparative biology and taxonomic classification.</title>
        <authorList>
            <person name="Goeker M."/>
        </authorList>
    </citation>
    <scope>NUCLEOTIDE SEQUENCE [LARGE SCALE GENOMIC DNA]</scope>
    <source>
        <strain evidence="2 3">DSM 11099</strain>
    </source>
</reference>
<protein>
    <submittedName>
        <fullName evidence="2">Uncharacterized protein</fullName>
    </submittedName>
</protein>